<keyword evidence="12" id="KW-0813">Transport</keyword>
<keyword evidence="6 15" id="KW-0547">Nucleotide-binding</keyword>
<feature type="transmembrane region" description="Helical" evidence="15">
    <location>
        <begin position="97"/>
        <end position="118"/>
    </location>
</feature>
<dbReference type="PANTHER" id="PTHR43520:SF8">
    <property type="entry name" value="P-TYPE CU(+) TRANSPORTER"/>
    <property type="match status" value="1"/>
</dbReference>
<dbReference type="SUPFAM" id="SSF55008">
    <property type="entry name" value="HMA, heavy metal-associated domain"/>
    <property type="match status" value="1"/>
</dbReference>
<keyword evidence="4 15" id="KW-0812">Transmembrane</keyword>
<evidence type="ECO:0000256" key="14">
    <source>
        <dbReference type="ARBA" id="ARBA00049289"/>
    </source>
</evidence>
<evidence type="ECO:0000256" key="7">
    <source>
        <dbReference type="ARBA" id="ARBA00022796"/>
    </source>
</evidence>
<dbReference type="InterPro" id="IPR017969">
    <property type="entry name" value="Heavy-metal-associated_CS"/>
</dbReference>
<comment type="catalytic activity">
    <reaction evidence="14">
        <text>Cu(+)(in) + ATP + H2O = Cu(+)(out) + ADP + phosphate + H(+)</text>
        <dbReference type="Rhea" id="RHEA:25792"/>
        <dbReference type="ChEBI" id="CHEBI:15377"/>
        <dbReference type="ChEBI" id="CHEBI:15378"/>
        <dbReference type="ChEBI" id="CHEBI:30616"/>
        <dbReference type="ChEBI" id="CHEBI:43474"/>
        <dbReference type="ChEBI" id="CHEBI:49552"/>
        <dbReference type="ChEBI" id="CHEBI:456216"/>
        <dbReference type="EC" id="7.2.2.8"/>
    </reaction>
</comment>
<evidence type="ECO:0000256" key="3">
    <source>
        <dbReference type="ARBA" id="ARBA00012517"/>
    </source>
</evidence>
<evidence type="ECO:0000256" key="9">
    <source>
        <dbReference type="ARBA" id="ARBA00022967"/>
    </source>
</evidence>
<dbReference type="NCBIfam" id="TIGR01511">
    <property type="entry name" value="ATPase-IB1_Cu"/>
    <property type="match status" value="1"/>
</dbReference>
<dbReference type="PROSITE" id="PS50846">
    <property type="entry name" value="HMA_2"/>
    <property type="match status" value="1"/>
</dbReference>
<dbReference type="InterPro" id="IPR036163">
    <property type="entry name" value="HMA_dom_sf"/>
</dbReference>
<evidence type="ECO:0000256" key="5">
    <source>
        <dbReference type="ARBA" id="ARBA00022723"/>
    </source>
</evidence>
<feature type="transmembrane region" description="Helical" evidence="15">
    <location>
        <begin position="130"/>
        <end position="148"/>
    </location>
</feature>
<keyword evidence="12" id="KW-0406">Ion transport</keyword>
<dbReference type="CDD" id="cd00371">
    <property type="entry name" value="HMA"/>
    <property type="match status" value="1"/>
</dbReference>
<evidence type="ECO:0000256" key="1">
    <source>
        <dbReference type="ARBA" id="ARBA00004651"/>
    </source>
</evidence>
<dbReference type="NCBIfam" id="TIGR01525">
    <property type="entry name" value="ATPase-IB_hvy"/>
    <property type="match status" value="1"/>
</dbReference>
<proteinExistence type="inferred from homology"/>
<dbReference type="SFLD" id="SFLDF00027">
    <property type="entry name" value="p-type_atpase"/>
    <property type="match status" value="1"/>
</dbReference>
<dbReference type="GO" id="GO:0005507">
    <property type="term" value="F:copper ion binding"/>
    <property type="evidence" value="ECO:0007669"/>
    <property type="project" value="TreeGrafter"/>
</dbReference>
<evidence type="ECO:0000313" key="18">
    <source>
        <dbReference type="Proteomes" id="UP000721045"/>
    </source>
</evidence>
<feature type="transmembrane region" description="Helical" evidence="15">
    <location>
        <begin position="195"/>
        <end position="214"/>
    </location>
</feature>
<dbReference type="SFLD" id="SFLDS00003">
    <property type="entry name" value="Haloacid_Dehalogenase"/>
    <property type="match status" value="1"/>
</dbReference>
<dbReference type="InterPro" id="IPR036412">
    <property type="entry name" value="HAD-like_sf"/>
</dbReference>
<dbReference type="PROSITE" id="PS01047">
    <property type="entry name" value="HMA_1"/>
    <property type="match status" value="1"/>
</dbReference>
<dbReference type="GO" id="GO:0005886">
    <property type="term" value="C:plasma membrane"/>
    <property type="evidence" value="ECO:0007669"/>
    <property type="project" value="UniProtKB-SubCell"/>
</dbReference>
<dbReference type="InterPro" id="IPR018303">
    <property type="entry name" value="ATPase_P-typ_P_site"/>
</dbReference>
<comment type="similarity">
    <text evidence="2 15">Belongs to the cation transport ATPase (P-type) (TC 3.A.3) family. Type IB subfamily.</text>
</comment>
<dbReference type="Gene3D" id="3.40.50.1000">
    <property type="entry name" value="HAD superfamily/HAD-like"/>
    <property type="match status" value="1"/>
</dbReference>
<evidence type="ECO:0000313" key="17">
    <source>
        <dbReference type="EMBL" id="MBF1712308.1"/>
    </source>
</evidence>
<evidence type="ECO:0000256" key="13">
    <source>
        <dbReference type="ARBA" id="ARBA00023136"/>
    </source>
</evidence>
<dbReference type="SUPFAM" id="SSF81665">
    <property type="entry name" value="Calcium ATPase, transmembrane domain M"/>
    <property type="match status" value="1"/>
</dbReference>
<dbReference type="InterPro" id="IPR027256">
    <property type="entry name" value="P-typ_ATPase_IB"/>
</dbReference>
<feature type="transmembrane region" description="Helical" evidence="15">
    <location>
        <begin position="722"/>
        <end position="741"/>
    </location>
</feature>
<evidence type="ECO:0000256" key="6">
    <source>
        <dbReference type="ARBA" id="ARBA00022741"/>
    </source>
</evidence>
<keyword evidence="7" id="KW-0187">Copper transport</keyword>
<dbReference type="Gene3D" id="3.40.1110.10">
    <property type="entry name" value="Calcium-transporting ATPase, cytoplasmic domain N"/>
    <property type="match status" value="2"/>
</dbReference>
<evidence type="ECO:0000256" key="8">
    <source>
        <dbReference type="ARBA" id="ARBA00022840"/>
    </source>
</evidence>
<dbReference type="GO" id="GO:0140581">
    <property type="term" value="F:P-type monovalent copper transporter activity"/>
    <property type="evidence" value="ECO:0007669"/>
    <property type="project" value="UniProtKB-EC"/>
</dbReference>
<evidence type="ECO:0000256" key="4">
    <source>
        <dbReference type="ARBA" id="ARBA00022692"/>
    </source>
</evidence>
<feature type="transmembrane region" description="Helical" evidence="15">
    <location>
        <begin position="694"/>
        <end position="716"/>
    </location>
</feature>
<dbReference type="InterPro" id="IPR001757">
    <property type="entry name" value="P_typ_ATPase"/>
</dbReference>
<gene>
    <name evidence="17" type="ORF">HXO88_01005</name>
</gene>
<feature type="domain" description="HMA" evidence="16">
    <location>
        <begin position="4"/>
        <end position="69"/>
    </location>
</feature>
<dbReference type="GO" id="GO:0055070">
    <property type="term" value="P:copper ion homeostasis"/>
    <property type="evidence" value="ECO:0007669"/>
    <property type="project" value="TreeGrafter"/>
</dbReference>
<sequence length="750" mass="80251">MENDKKEYKLSGMTCAACAMTIEMVVKELPTVKEATVNLATEKLTVFPKEGFASEQVLEAVKEAGYQAVEKGEQKPSDYAKQVAEKKENVRHMARRIWFAVGVTIPLLYMSMGSMIGLPLPAFLDSRAHPITFVLAQLLLTLPAIGIGRSFYTRGFRNLAKRHPNMDSLIAVGTSAAFLYSLYSVVQVLSGHYSFVHQLYFESVGVIITLVLLGKYLEGNAKGRTSQAIQSLMSLVPSQATVVRYGEVVTIDTEDIKLGDIVRIKPGERMPVDGIVVSGQTYVDESMMTGESVPVEKSIGDRITSATVNQTGSIDYEATKVGSDTTLAQIVHLVEEAQGSKAPIAVMADKISLYFVPIVLLLAILAALAWFFVAGKSLQFSLSIFIAVLVIACPCALGLATPTAIMVGTGKGAENGVLIKSGQVLEAARMVNTVVLDKTGTITEGKPSLTDVLTFGTISRGDLLSLIASSEQHSEHPLATAILQAVQVEDVSLTPVTDFQAVSGKGIVAQVNDQEILIGNESLMKQYQVELGEHISDLISLSHQGKTAMLVALDKHLVGIVAVADQIKKNSREAISELQKMGLEVIMLTGDREETAQAVAREAGVHQVIAGVFPDGKAALVKDLQVKGKKVAMVGDGINDAPALVQAEVGVAIGSGTDVAIDSADIVLMHSDLLDAVTAIRLSQATIKNIKENLFWAFAYNTLGIPVAMGFLYIFGGPLLNPMLAGLAMSFSSVSVVTNALRLRRFKLKS</sequence>
<keyword evidence="11" id="KW-0186">Copper</keyword>
<evidence type="ECO:0000256" key="11">
    <source>
        <dbReference type="ARBA" id="ARBA00023008"/>
    </source>
</evidence>
<evidence type="ECO:0000256" key="2">
    <source>
        <dbReference type="ARBA" id="ARBA00006024"/>
    </source>
</evidence>
<dbReference type="InterPro" id="IPR006121">
    <property type="entry name" value="HMA_dom"/>
</dbReference>
<dbReference type="Proteomes" id="UP000721045">
    <property type="component" value="Unassembled WGS sequence"/>
</dbReference>
<dbReference type="InterPro" id="IPR023214">
    <property type="entry name" value="HAD_sf"/>
</dbReference>
<evidence type="ECO:0000256" key="15">
    <source>
        <dbReference type="RuleBase" id="RU362081"/>
    </source>
</evidence>
<evidence type="ECO:0000259" key="16">
    <source>
        <dbReference type="PROSITE" id="PS50846"/>
    </source>
</evidence>
<dbReference type="EMBL" id="JABZYP010000002">
    <property type="protein sequence ID" value="MBF1712308.1"/>
    <property type="molecule type" value="Genomic_DNA"/>
</dbReference>
<dbReference type="Pfam" id="PF00122">
    <property type="entry name" value="E1-E2_ATPase"/>
    <property type="match status" value="1"/>
</dbReference>
<dbReference type="Pfam" id="PF00403">
    <property type="entry name" value="HMA"/>
    <property type="match status" value="1"/>
</dbReference>
<protein>
    <recommendedName>
        <fullName evidence="3">P-type Cu(+) transporter</fullName>
        <ecNumber evidence="3">7.2.2.8</ecNumber>
    </recommendedName>
</protein>
<dbReference type="InterPro" id="IPR008250">
    <property type="entry name" value="ATPase_P-typ_transduc_dom_A_sf"/>
</dbReference>
<dbReference type="AlphaFoldDB" id="A0A930WDZ7"/>
<dbReference type="PROSITE" id="PS00154">
    <property type="entry name" value="ATPASE_E1_E2"/>
    <property type="match status" value="1"/>
</dbReference>
<dbReference type="GO" id="GO:0016887">
    <property type="term" value="F:ATP hydrolysis activity"/>
    <property type="evidence" value="ECO:0007669"/>
    <property type="project" value="InterPro"/>
</dbReference>
<dbReference type="Pfam" id="PF00702">
    <property type="entry name" value="Hydrolase"/>
    <property type="match status" value="1"/>
</dbReference>
<organism evidence="17 18">
    <name type="scientific">Streptococcus intermedius</name>
    <dbReference type="NCBI Taxonomy" id="1338"/>
    <lineage>
        <taxon>Bacteria</taxon>
        <taxon>Bacillati</taxon>
        <taxon>Bacillota</taxon>
        <taxon>Bacilli</taxon>
        <taxon>Lactobacillales</taxon>
        <taxon>Streptococcaceae</taxon>
        <taxon>Streptococcus</taxon>
        <taxon>Streptococcus anginosus group</taxon>
    </lineage>
</organism>
<name>A0A930WDZ7_STRIT</name>
<dbReference type="FunFam" id="2.70.150.10:FF:000002">
    <property type="entry name" value="Copper-transporting ATPase 1, putative"/>
    <property type="match status" value="1"/>
</dbReference>
<dbReference type="EC" id="7.2.2.8" evidence="3"/>
<dbReference type="InterPro" id="IPR023299">
    <property type="entry name" value="ATPase_P-typ_cyto_dom_N"/>
</dbReference>
<dbReference type="PANTHER" id="PTHR43520">
    <property type="entry name" value="ATP7, ISOFORM B"/>
    <property type="match status" value="1"/>
</dbReference>
<keyword evidence="5 15" id="KW-0479">Metal-binding</keyword>
<comment type="subcellular location">
    <subcellularLocation>
        <location evidence="1">Cell membrane</location>
        <topology evidence="1">Multi-pass membrane protein</topology>
    </subcellularLocation>
</comment>
<dbReference type="NCBIfam" id="TIGR01494">
    <property type="entry name" value="ATPase_P-type"/>
    <property type="match status" value="1"/>
</dbReference>
<dbReference type="GO" id="GO:0043682">
    <property type="term" value="F:P-type divalent copper transporter activity"/>
    <property type="evidence" value="ECO:0007669"/>
    <property type="project" value="TreeGrafter"/>
</dbReference>
<keyword evidence="13 15" id="KW-0472">Membrane</keyword>
<keyword evidence="15" id="KW-1003">Cell membrane</keyword>
<dbReference type="PRINTS" id="PR00119">
    <property type="entry name" value="CATATPASE"/>
</dbReference>
<keyword evidence="10 15" id="KW-1133">Transmembrane helix</keyword>
<dbReference type="Gene3D" id="2.70.150.10">
    <property type="entry name" value="Calcium-transporting ATPase, cytoplasmic transduction domain A"/>
    <property type="match status" value="1"/>
</dbReference>
<dbReference type="Gene3D" id="3.30.70.100">
    <property type="match status" value="1"/>
</dbReference>
<feature type="transmembrane region" description="Helical" evidence="15">
    <location>
        <begin position="169"/>
        <end position="189"/>
    </location>
</feature>
<reference evidence="17" key="1">
    <citation type="submission" date="2020-04" db="EMBL/GenBank/DDBJ databases">
        <title>Deep metagenomics examines the oral microbiome during advanced dental caries in children, revealing novel taxa and co-occurrences with host molecules.</title>
        <authorList>
            <person name="Baker J.L."/>
            <person name="Morton J.T."/>
            <person name="Dinis M."/>
            <person name="Alvarez R."/>
            <person name="Tran N.C."/>
            <person name="Knight R."/>
            <person name="Edlund A."/>
        </authorList>
    </citation>
    <scope>NUCLEOTIDE SEQUENCE</scope>
    <source>
        <strain evidence="17">JCVI_23_bin.22</strain>
    </source>
</reference>
<dbReference type="PRINTS" id="PR00943">
    <property type="entry name" value="CUATPASE"/>
</dbReference>
<accession>A0A930WDZ7</accession>
<dbReference type="SUPFAM" id="SSF81653">
    <property type="entry name" value="Calcium ATPase, transduction domain A"/>
    <property type="match status" value="1"/>
</dbReference>
<dbReference type="InterPro" id="IPR059000">
    <property type="entry name" value="ATPase_P-type_domA"/>
</dbReference>
<dbReference type="GO" id="GO:0005524">
    <property type="term" value="F:ATP binding"/>
    <property type="evidence" value="ECO:0007669"/>
    <property type="project" value="UniProtKB-UniRule"/>
</dbReference>
<feature type="transmembrane region" description="Helical" evidence="15">
    <location>
        <begin position="380"/>
        <end position="401"/>
    </location>
</feature>
<dbReference type="CDD" id="cd02094">
    <property type="entry name" value="P-type_ATPase_Cu-like"/>
    <property type="match status" value="1"/>
</dbReference>
<dbReference type="InterPro" id="IPR044492">
    <property type="entry name" value="P_typ_ATPase_HD_dom"/>
</dbReference>
<evidence type="ECO:0000256" key="12">
    <source>
        <dbReference type="ARBA" id="ARBA00023065"/>
    </source>
</evidence>
<keyword evidence="8 15" id="KW-0067">ATP-binding</keyword>
<feature type="transmembrane region" description="Helical" evidence="15">
    <location>
        <begin position="351"/>
        <end position="374"/>
    </location>
</feature>
<dbReference type="SFLD" id="SFLDG00002">
    <property type="entry name" value="C1.7:_P-type_atpase_like"/>
    <property type="match status" value="1"/>
</dbReference>
<dbReference type="SUPFAM" id="SSF56784">
    <property type="entry name" value="HAD-like"/>
    <property type="match status" value="1"/>
</dbReference>
<keyword evidence="9" id="KW-1278">Translocase</keyword>
<dbReference type="InterPro" id="IPR023298">
    <property type="entry name" value="ATPase_P-typ_TM_dom_sf"/>
</dbReference>
<comment type="caution">
    <text evidence="17">The sequence shown here is derived from an EMBL/GenBank/DDBJ whole genome shotgun (WGS) entry which is preliminary data.</text>
</comment>
<evidence type="ECO:0000256" key="10">
    <source>
        <dbReference type="ARBA" id="ARBA00022989"/>
    </source>
</evidence>